<feature type="transmembrane region" description="Helical" evidence="1">
    <location>
        <begin position="46"/>
        <end position="69"/>
    </location>
</feature>
<evidence type="ECO:0000313" key="2">
    <source>
        <dbReference type="EMBL" id="KKM96969.1"/>
    </source>
</evidence>
<reference evidence="2" key="1">
    <citation type="journal article" date="2015" name="Nature">
        <title>Complex archaea that bridge the gap between prokaryotes and eukaryotes.</title>
        <authorList>
            <person name="Spang A."/>
            <person name="Saw J.H."/>
            <person name="Jorgensen S.L."/>
            <person name="Zaremba-Niedzwiedzka K."/>
            <person name="Martijn J."/>
            <person name="Lind A.E."/>
            <person name="van Eijk R."/>
            <person name="Schleper C."/>
            <person name="Guy L."/>
            <person name="Ettema T.J."/>
        </authorList>
    </citation>
    <scope>NUCLEOTIDE SEQUENCE</scope>
</reference>
<dbReference type="EMBL" id="LAZR01005810">
    <property type="protein sequence ID" value="KKM96969.1"/>
    <property type="molecule type" value="Genomic_DNA"/>
</dbReference>
<keyword evidence="1" id="KW-0472">Membrane</keyword>
<evidence type="ECO:0008006" key="3">
    <source>
        <dbReference type="Google" id="ProtNLM"/>
    </source>
</evidence>
<organism evidence="2">
    <name type="scientific">marine sediment metagenome</name>
    <dbReference type="NCBI Taxonomy" id="412755"/>
    <lineage>
        <taxon>unclassified sequences</taxon>
        <taxon>metagenomes</taxon>
        <taxon>ecological metagenomes</taxon>
    </lineage>
</organism>
<comment type="caution">
    <text evidence="2">The sequence shown here is derived from an EMBL/GenBank/DDBJ whole genome shotgun (WGS) entry which is preliminary data.</text>
</comment>
<feature type="transmembrane region" description="Helical" evidence="1">
    <location>
        <begin position="21"/>
        <end position="40"/>
    </location>
</feature>
<dbReference type="AlphaFoldDB" id="A0A0F9LPH0"/>
<name>A0A0F9LPH0_9ZZZZ</name>
<accession>A0A0F9LPH0</accession>
<keyword evidence="1" id="KW-1133">Transmembrane helix</keyword>
<gene>
    <name evidence="2" type="ORF">LCGC14_1172750</name>
</gene>
<protein>
    <recommendedName>
        <fullName evidence="3">NfeD-like C-terminal domain-containing protein</fullName>
    </recommendedName>
</protein>
<feature type="transmembrane region" description="Helical" evidence="1">
    <location>
        <begin position="124"/>
        <end position="146"/>
    </location>
</feature>
<keyword evidence="1" id="KW-0812">Transmembrane</keyword>
<proteinExistence type="predicted"/>
<evidence type="ECO:0000256" key="1">
    <source>
        <dbReference type="SAM" id="Phobius"/>
    </source>
</evidence>
<feature type="transmembrane region" description="Helical" evidence="1">
    <location>
        <begin position="152"/>
        <end position="173"/>
    </location>
</feature>
<sequence length="261" mass="29296">MMKRKSNGRFINIHWKKKDNITIFLIVVIGLLLTLVGLFYNNIYNIFFSTCLGLFIGGIFLSIISTFLAEMESNISGAGEIDAEVDVDIDADVDVDIDADVDVDIDADVDVDVDIISTITPAPVMLLLSAAFLIFGISGIILFQLIDGTLRFIVLFITPLIAYITTKFLNLSWKKLAKSRYYKISSTRNLIGVQGEVLLLVDERGGIIKISSNTPMRFERLHVKPVVDTSRFERGDRVYICDVKDGYLLVDNNKKSIKKRM</sequence>